<reference evidence="3 4" key="1">
    <citation type="submission" date="2019-02" db="EMBL/GenBank/DDBJ databases">
        <title>Genomic Encyclopedia of Type Strains, Phase IV (KMG-IV): sequencing the most valuable type-strain genomes for metagenomic binning, comparative biology and taxonomic classification.</title>
        <authorList>
            <person name="Goeker M."/>
        </authorList>
    </citation>
    <scope>NUCLEOTIDE SEQUENCE [LARGE SCALE GENOMIC DNA]</scope>
    <source>
        <strain evidence="3 4">DSM 18116</strain>
    </source>
</reference>
<evidence type="ECO:0000259" key="2">
    <source>
        <dbReference type="Pfam" id="PF09822"/>
    </source>
</evidence>
<proteinExistence type="predicted"/>
<protein>
    <submittedName>
        <fullName evidence="3">ABC-2 type transport system permease protein</fullName>
    </submittedName>
</protein>
<dbReference type="GO" id="GO:0140359">
    <property type="term" value="F:ABC-type transporter activity"/>
    <property type="evidence" value="ECO:0007669"/>
    <property type="project" value="InterPro"/>
</dbReference>
<dbReference type="OrthoDB" id="9794512at2"/>
<feature type="transmembrane region" description="Helical" evidence="1">
    <location>
        <begin position="150"/>
        <end position="174"/>
    </location>
</feature>
<dbReference type="Pfam" id="PF09822">
    <property type="entry name" value="ABC_transp_aux"/>
    <property type="match status" value="1"/>
</dbReference>
<keyword evidence="1" id="KW-0812">Transmembrane</keyword>
<dbReference type="PANTHER" id="PTHR43471">
    <property type="entry name" value="ABC TRANSPORTER PERMEASE"/>
    <property type="match status" value="1"/>
</dbReference>
<evidence type="ECO:0000313" key="4">
    <source>
        <dbReference type="Proteomes" id="UP000293874"/>
    </source>
</evidence>
<dbReference type="Proteomes" id="UP000293874">
    <property type="component" value="Unassembled WGS sequence"/>
</dbReference>
<dbReference type="AlphaFoldDB" id="A0A4Q7N5C0"/>
<dbReference type="Pfam" id="PF12679">
    <property type="entry name" value="ABC2_membrane_2"/>
    <property type="match status" value="1"/>
</dbReference>
<feature type="transmembrane region" description="Helical" evidence="1">
    <location>
        <begin position="119"/>
        <end position="144"/>
    </location>
</feature>
<dbReference type="InterPro" id="IPR019196">
    <property type="entry name" value="ABC_transp_unknown"/>
</dbReference>
<feature type="transmembrane region" description="Helical" evidence="1">
    <location>
        <begin position="263"/>
        <end position="280"/>
    </location>
</feature>
<dbReference type="EMBL" id="SGXA01000001">
    <property type="protein sequence ID" value="RZS76190.1"/>
    <property type="molecule type" value="Genomic_DNA"/>
</dbReference>
<name>A0A4Q7N5C0_9BACT</name>
<evidence type="ECO:0000313" key="3">
    <source>
        <dbReference type="EMBL" id="RZS76190.1"/>
    </source>
</evidence>
<keyword evidence="4" id="KW-1185">Reference proteome</keyword>
<keyword evidence="1" id="KW-0472">Membrane</keyword>
<accession>A0A4Q7N5C0</accession>
<dbReference type="GO" id="GO:0005886">
    <property type="term" value="C:plasma membrane"/>
    <property type="evidence" value="ECO:0007669"/>
    <property type="project" value="UniProtKB-SubCell"/>
</dbReference>
<comment type="caution">
    <text evidence="3">The sequence shown here is derived from an EMBL/GenBank/DDBJ whole genome shotgun (WGS) entry which is preliminary data.</text>
</comment>
<feature type="transmembrane region" description="Helical" evidence="1">
    <location>
        <begin position="748"/>
        <end position="766"/>
    </location>
</feature>
<feature type="transmembrane region" description="Helical" evidence="1">
    <location>
        <begin position="20"/>
        <end position="37"/>
    </location>
</feature>
<feature type="transmembrane region" description="Helical" evidence="1">
    <location>
        <begin position="181"/>
        <end position="201"/>
    </location>
</feature>
<dbReference type="RefSeq" id="WP_158644104.1">
    <property type="nucleotide sequence ID" value="NZ_CP042431.1"/>
</dbReference>
<feature type="transmembrane region" description="Helical" evidence="1">
    <location>
        <begin position="233"/>
        <end position="251"/>
    </location>
</feature>
<organism evidence="3 4">
    <name type="scientific">Pseudobacter ginsenosidimutans</name>
    <dbReference type="NCBI Taxonomy" id="661488"/>
    <lineage>
        <taxon>Bacteria</taxon>
        <taxon>Pseudomonadati</taxon>
        <taxon>Bacteroidota</taxon>
        <taxon>Chitinophagia</taxon>
        <taxon>Chitinophagales</taxon>
        <taxon>Chitinophagaceae</taxon>
        <taxon>Pseudobacter</taxon>
    </lineage>
</organism>
<sequence length="771" mass="87449">MKIIFKIARAELRNLFYSPIAWLVLILFYIIGAVLLTAPVERMTSMQEVMLEEQENWIGFAGGISANYVLPLLQQFAKYIYMLVPLLTMGVINREVNTGTIKLLYSSPVSTSEIVLGKYLGIVFFNILVLLVFSIIMVASYFNIEHAETGWYMAGLLALFLILNAFSAIGLFVSALTSYQVVAAVLTFALLFVLSNINALWQQYDLIRDLTLALSMQGRAELMLGGLITSRDVIYFLLIVLLFVGFTLIKLKSTQESKKWTAIFTRYTGLFLLVCILGYFSSRPGYIAYADLTKTKRNTLHPATQAVLKELDGSPLTVTLYTNLLGRSGTYGLPQSRNNYIWGFWEPYIRFYPNIHFKYEYYYGLKESDSSYYRKYPGKTLEEIAVIQAEILGIRSSIFKKKQEIDQLTDLSKEDLGLLMELEYKGKKTFLRTYTPPDVWPTQENVSGSIKRLSRSSDVRIGFLSGHFERSPFKHARRDYQNHAISKSEPISLINNGVDCDTFSLQQSGIPANVNLLVIADPRSEYSQEEKNRINQYIDEGRNAIILSEPGKQFILQPILSKLGVHVNNGIIVHPNEHEMPHLSVNKLTRAGNFLAKERLMQYFQDYGIMGGQVWNEGAGHISFADTNGFTIEPVIVQQGNENTWIENGVLVVDSAAPVFSAAEGDVRKTEYVVAVKLTRKINNREQRIIVASDADFMTFERLSKYRLNLALYSWGLNNRYPAYANYPLAVDRFFTLSNRGAQIQLDVLVYLVPAGLILLAVIVLVRRKRK</sequence>
<keyword evidence="1" id="KW-1133">Transmembrane helix</keyword>
<evidence type="ECO:0000256" key="1">
    <source>
        <dbReference type="SAM" id="Phobius"/>
    </source>
</evidence>
<gene>
    <name evidence="3" type="ORF">EV199_2069</name>
</gene>
<feature type="domain" description="ABC-type uncharacterised transport system" evidence="2">
    <location>
        <begin position="460"/>
        <end position="698"/>
    </location>
</feature>